<dbReference type="OrthoDB" id="10546157at2759"/>
<gene>
    <name evidence="1" type="ORF">PACLA_8A073368</name>
</gene>
<reference evidence="1" key="1">
    <citation type="submission" date="2020-04" db="EMBL/GenBank/DDBJ databases">
        <authorList>
            <person name="Alioto T."/>
            <person name="Alioto T."/>
            <person name="Gomez Garrido J."/>
        </authorList>
    </citation>
    <scope>NUCLEOTIDE SEQUENCE</scope>
    <source>
        <strain evidence="1">A484AB</strain>
    </source>
</reference>
<evidence type="ECO:0000313" key="1">
    <source>
        <dbReference type="EMBL" id="CAB4029656.1"/>
    </source>
</evidence>
<dbReference type="EMBL" id="CACRXK020016316">
    <property type="protein sequence ID" value="CAB4029656.1"/>
    <property type="molecule type" value="Genomic_DNA"/>
</dbReference>
<evidence type="ECO:0000313" key="2">
    <source>
        <dbReference type="Proteomes" id="UP001152795"/>
    </source>
</evidence>
<name>A0A6S7JBW7_PARCT</name>
<accession>A0A6S7JBW7</accession>
<organism evidence="1 2">
    <name type="scientific">Paramuricea clavata</name>
    <name type="common">Red gorgonian</name>
    <name type="synonym">Violescent sea-whip</name>
    <dbReference type="NCBI Taxonomy" id="317549"/>
    <lineage>
        <taxon>Eukaryota</taxon>
        <taxon>Metazoa</taxon>
        <taxon>Cnidaria</taxon>
        <taxon>Anthozoa</taxon>
        <taxon>Octocorallia</taxon>
        <taxon>Malacalcyonacea</taxon>
        <taxon>Plexauridae</taxon>
        <taxon>Paramuricea</taxon>
    </lineage>
</organism>
<comment type="caution">
    <text evidence="1">The sequence shown here is derived from an EMBL/GenBank/DDBJ whole genome shotgun (WGS) entry which is preliminary data.</text>
</comment>
<dbReference type="AlphaFoldDB" id="A0A6S7JBW7"/>
<dbReference type="Proteomes" id="UP001152795">
    <property type="component" value="Unassembled WGS sequence"/>
</dbReference>
<feature type="non-terminal residue" evidence="1">
    <location>
        <position position="165"/>
    </location>
</feature>
<sequence>MTEEIDVQRLRDDFLEFLAELMEQLEELQSLLLTDNLEIADRLLNTAQRCSSGILLFISVFESRNWDVCVDILALLHRLLEIYDNLVIRYSKRLRWIEEREQDNSFHCRQERTGTPGRPRFVVSKPQIEGLQELGFSWSKIAGMIGISRITLYRRRLALGIGNEV</sequence>
<proteinExistence type="predicted"/>
<protein>
    <submittedName>
        <fullName evidence="1">Uncharacterized protein</fullName>
    </submittedName>
</protein>
<keyword evidence="2" id="KW-1185">Reference proteome</keyword>